<keyword evidence="2" id="KW-1133">Transmembrane helix</keyword>
<dbReference type="AlphaFoldDB" id="A0A6N7KV33"/>
<feature type="compositionally biased region" description="Polar residues" evidence="1">
    <location>
        <begin position="7"/>
        <end position="17"/>
    </location>
</feature>
<feature type="domain" description="ACT" evidence="3">
    <location>
        <begin position="110"/>
        <end position="184"/>
    </location>
</feature>
<comment type="caution">
    <text evidence="4">The sequence shown here is derived from an EMBL/GenBank/DDBJ whole genome shotgun (WGS) entry which is preliminary data.</text>
</comment>
<dbReference type="InterPro" id="IPR002912">
    <property type="entry name" value="ACT_dom"/>
</dbReference>
<accession>A0A6N7KV33</accession>
<reference evidence="4 5" key="1">
    <citation type="submission" date="2019-09" db="EMBL/GenBank/DDBJ databases">
        <title>Genome Sequences of Streptomyces kaniharaensis ATCC 21070.</title>
        <authorList>
            <person name="Zhu W."/>
            <person name="De Crecy-Lagard V."/>
            <person name="Richards N.G."/>
        </authorList>
    </citation>
    <scope>NUCLEOTIDE SEQUENCE [LARGE SCALE GENOMIC DNA]</scope>
    <source>
        <strain evidence="4 5">SF-557</strain>
    </source>
</reference>
<sequence>MEHTEHQTTAVSTSGTPAPSRAQRRGARTHRWRRDTVELAAVFLSVTAADLVAKIVLHGPDGPVVLAASAVALLATALFHTWWSHRHHLHGPPAPAPVPNVGAGPTALWRVRATVQDSPAGLARVCAAFAEQRVAIVSMQSHPLPDGSVDEFFLRAPHSLTPTDLATLVTTGGHDLLDTPVRVA</sequence>
<evidence type="ECO:0000256" key="2">
    <source>
        <dbReference type="SAM" id="Phobius"/>
    </source>
</evidence>
<feature type="transmembrane region" description="Helical" evidence="2">
    <location>
        <begin position="37"/>
        <end position="57"/>
    </location>
</feature>
<feature type="compositionally biased region" description="Basic residues" evidence="1">
    <location>
        <begin position="22"/>
        <end position="31"/>
    </location>
</feature>
<keyword evidence="2" id="KW-0812">Transmembrane</keyword>
<proteinExistence type="predicted"/>
<feature type="region of interest" description="Disordered" evidence="1">
    <location>
        <begin position="1"/>
        <end position="31"/>
    </location>
</feature>
<dbReference type="Proteomes" id="UP000450000">
    <property type="component" value="Unassembled WGS sequence"/>
</dbReference>
<keyword evidence="5" id="KW-1185">Reference proteome</keyword>
<dbReference type="CDD" id="cd02116">
    <property type="entry name" value="ACT"/>
    <property type="match status" value="1"/>
</dbReference>
<feature type="transmembrane region" description="Helical" evidence="2">
    <location>
        <begin position="63"/>
        <end position="83"/>
    </location>
</feature>
<dbReference type="RefSeq" id="WP_153465039.1">
    <property type="nucleotide sequence ID" value="NZ_WBOF01000001.1"/>
</dbReference>
<dbReference type="EMBL" id="WBOF01000001">
    <property type="protein sequence ID" value="MQS15486.1"/>
    <property type="molecule type" value="Genomic_DNA"/>
</dbReference>
<organism evidence="4 5">
    <name type="scientific">Streptomyces kaniharaensis</name>
    <dbReference type="NCBI Taxonomy" id="212423"/>
    <lineage>
        <taxon>Bacteria</taxon>
        <taxon>Bacillati</taxon>
        <taxon>Actinomycetota</taxon>
        <taxon>Actinomycetes</taxon>
        <taxon>Kitasatosporales</taxon>
        <taxon>Streptomycetaceae</taxon>
        <taxon>Streptomyces</taxon>
    </lineage>
</organism>
<dbReference type="PROSITE" id="PS51671">
    <property type="entry name" value="ACT"/>
    <property type="match status" value="1"/>
</dbReference>
<keyword evidence="2" id="KW-0472">Membrane</keyword>
<dbReference type="OrthoDB" id="4238926at2"/>
<evidence type="ECO:0000313" key="4">
    <source>
        <dbReference type="EMBL" id="MQS15486.1"/>
    </source>
</evidence>
<evidence type="ECO:0000313" key="5">
    <source>
        <dbReference type="Proteomes" id="UP000450000"/>
    </source>
</evidence>
<name>A0A6N7KV33_9ACTN</name>
<evidence type="ECO:0000259" key="3">
    <source>
        <dbReference type="PROSITE" id="PS51671"/>
    </source>
</evidence>
<evidence type="ECO:0000256" key="1">
    <source>
        <dbReference type="SAM" id="MobiDB-lite"/>
    </source>
</evidence>
<gene>
    <name evidence="4" type="ORF">F7Q99_25250</name>
</gene>
<protein>
    <recommendedName>
        <fullName evidence="3">ACT domain-containing protein</fullName>
    </recommendedName>
</protein>